<evidence type="ECO:0000256" key="8">
    <source>
        <dbReference type="SAM" id="Phobius"/>
    </source>
</evidence>
<feature type="domain" description="Ionotropic receptor 75a N-terminal" evidence="9">
    <location>
        <begin position="125"/>
        <end position="241"/>
    </location>
</feature>
<comment type="subcellular location">
    <subcellularLocation>
        <location evidence="1">Cell membrane</location>
        <topology evidence="1">Multi-pass membrane protein</topology>
    </subcellularLocation>
</comment>
<dbReference type="STRING" id="104452.A0A0L7KUC0"/>
<keyword evidence="11" id="KW-1185">Reference proteome</keyword>
<dbReference type="InterPro" id="IPR052192">
    <property type="entry name" value="Insect_Ionotropic_Sensory_Rcpt"/>
</dbReference>
<proteinExistence type="predicted"/>
<dbReference type="EMBL" id="JTDY01005586">
    <property type="protein sequence ID" value="KOB66858.1"/>
    <property type="molecule type" value="Genomic_DNA"/>
</dbReference>
<feature type="transmembrane region" description="Helical" evidence="8">
    <location>
        <begin position="546"/>
        <end position="566"/>
    </location>
</feature>
<gene>
    <name evidence="10" type="ORF">OBRU01_20661</name>
</gene>
<evidence type="ECO:0000313" key="10">
    <source>
        <dbReference type="EMBL" id="KOB66858.1"/>
    </source>
</evidence>
<keyword evidence="4 8" id="KW-1133">Transmembrane helix</keyword>
<evidence type="ECO:0000256" key="7">
    <source>
        <dbReference type="ARBA" id="ARBA00023180"/>
    </source>
</evidence>
<comment type="caution">
    <text evidence="10">The sequence shown here is derived from an EMBL/GenBank/DDBJ whole genome shotgun (WGS) entry which is preliminary data.</text>
</comment>
<evidence type="ECO:0000259" key="9">
    <source>
        <dbReference type="Pfam" id="PF24576"/>
    </source>
</evidence>
<evidence type="ECO:0000256" key="3">
    <source>
        <dbReference type="ARBA" id="ARBA00022692"/>
    </source>
</evidence>
<dbReference type="Pfam" id="PF24576">
    <property type="entry name" value="IR75A_N"/>
    <property type="match status" value="1"/>
</dbReference>
<keyword evidence="2" id="KW-1003">Cell membrane</keyword>
<dbReference type="PANTHER" id="PTHR42643:SF33">
    <property type="entry name" value="GLUTAMATE RECEPTOR 2-LIKE PROTEIN"/>
    <property type="match status" value="1"/>
</dbReference>
<protein>
    <submittedName>
        <fullName evidence="10">Putative chemosensory ionotropic receptor IR1</fullName>
    </submittedName>
</protein>
<accession>A0A0L7KUC0</accession>
<dbReference type="SUPFAM" id="SSF53850">
    <property type="entry name" value="Periplasmic binding protein-like II"/>
    <property type="match status" value="1"/>
</dbReference>
<name>A0A0L7KUC0_OPEBR</name>
<dbReference type="AlphaFoldDB" id="A0A0L7KUC0"/>
<evidence type="ECO:0000256" key="1">
    <source>
        <dbReference type="ARBA" id="ARBA00004651"/>
    </source>
</evidence>
<dbReference type="PANTHER" id="PTHR42643">
    <property type="entry name" value="IONOTROPIC RECEPTOR 20A-RELATED"/>
    <property type="match status" value="1"/>
</dbReference>
<evidence type="ECO:0000256" key="5">
    <source>
        <dbReference type="ARBA" id="ARBA00023136"/>
    </source>
</evidence>
<evidence type="ECO:0000313" key="11">
    <source>
        <dbReference type="Proteomes" id="UP000037510"/>
    </source>
</evidence>
<dbReference type="InterPro" id="IPR057074">
    <property type="entry name" value="IR75A_N"/>
</dbReference>
<evidence type="ECO:0000256" key="4">
    <source>
        <dbReference type="ARBA" id="ARBA00022989"/>
    </source>
</evidence>
<evidence type="ECO:0000256" key="6">
    <source>
        <dbReference type="ARBA" id="ARBA00023170"/>
    </source>
</evidence>
<keyword evidence="6 10" id="KW-0675">Receptor</keyword>
<dbReference type="GO" id="GO:0005886">
    <property type="term" value="C:plasma membrane"/>
    <property type="evidence" value="ECO:0007669"/>
    <property type="project" value="UniProtKB-SubCell"/>
</dbReference>
<organism evidence="10 11">
    <name type="scientific">Operophtera brumata</name>
    <name type="common">Winter moth</name>
    <name type="synonym">Phalaena brumata</name>
    <dbReference type="NCBI Taxonomy" id="104452"/>
    <lineage>
        <taxon>Eukaryota</taxon>
        <taxon>Metazoa</taxon>
        <taxon>Ecdysozoa</taxon>
        <taxon>Arthropoda</taxon>
        <taxon>Hexapoda</taxon>
        <taxon>Insecta</taxon>
        <taxon>Pterygota</taxon>
        <taxon>Neoptera</taxon>
        <taxon>Endopterygota</taxon>
        <taxon>Lepidoptera</taxon>
        <taxon>Glossata</taxon>
        <taxon>Ditrysia</taxon>
        <taxon>Geometroidea</taxon>
        <taxon>Geometridae</taxon>
        <taxon>Larentiinae</taxon>
        <taxon>Operophtera</taxon>
    </lineage>
</organism>
<keyword evidence="7" id="KW-0325">Glycoprotein</keyword>
<dbReference type="Proteomes" id="UP000037510">
    <property type="component" value="Unassembled WGS sequence"/>
</dbReference>
<keyword evidence="5 8" id="KW-0472">Membrane</keyword>
<keyword evidence="3 8" id="KW-0812">Transmembrane</keyword>
<reference evidence="10 11" key="1">
    <citation type="journal article" date="2015" name="Genome Biol. Evol.">
        <title>The genome of winter moth (Operophtera brumata) provides a genomic perspective on sexual dimorphism and phenology.</title>
        <authorList>
            <person name="Derks M.F."/>
            <person name="Smit S."/>
            <person name="Salis L."/>
            <person name="Schijlen E."/>
            <person name="Bossers A."/>
            <person name="Mateman C."/>
            <person name="Pijl A.S."/>
            <person name="de Ridder D."/>
            <person name="Groenen M.A."/>
            <person name="Visser M.E."/>
            <person name="Megens H.J."/>
        </authorList>
    </citation>
    <scope>NUCLEOTIDE SEQUENCE [LARGE SCALE GENOMIC DNA]</scope>
    <source>
        <strain evidence="10">WM2013NL</strain>
        <tissue evidence="10">Head and thorax</tissue>
    </source>
</reference>
<evidence type="ECO:0000256" key="2">
    <source>
        <dbReference type="ARBA" id="ARBA00022475"/>
    </source>
</evidence>
<sequence>MSATFLVKTNTVNNKRVAKELMSSNIRILTVKISNDHYVDIVKILYQRNVYIGVLLDHSCDSSDFILFQMDYNSLYVTSGRVGTSVLNMVNSTSSESVVRMEKQYPGAAGYLIKRCYYVFKLSNSEDLHSFVFQASKSKFLDAEHIWLVLTKNKNDTLQYIEDKFQHLNLSIDADVAVANRNGDDYTLLDVFNFGRIQGNHLEIGSLGSWSTNNGLSLAYKGFKYYRRWNFHNLTLRAVSVVVDQPEEFKPELLSDNGYTPGIAAMTKITSQLLNLLKESHNFRFNYTLAGRWIGSPERNTTLAVTNSLLWEEQDVSSTCARIFPQWLEWVDVCFPPTTNLQTKFYYIMPDKGVGDYENQFLTPMSEGRKMTLLVVGLTSMLLYNYYTSSVVSWLLNAATPSIDGLDGLINSDLELIFEDIGYSRGWLDKVTRAKRTVNILQPIGAGVELIRSGEYAYHTEPYTASQAISRTFSEDELCELGSLQMMKPANVYIMVQKRSPYKQFLVWSLMRLAERGHIGASRLRFAGTMPACSGRRPRALALGQAAPAFLLLLQLTILSVILLVAERVYFNS</sequence>